<dbReference type="OrthoDB" id="9804504at2"/>
<reference evidence="1 2" key="1">
    <citation type="submission" date="2015-09" db="EMBL/GenBank/DDBJ databases">
        <title>Draft genome sequence of a Caloramator mitchellensis, a moderate thermophile from the Great Artesian Basin of Australia.</title>
        <authorList>
            <person name="Patel B.K."/>
        </authorList>
    </citation>
    <scope>NUCLEOTIDE SEQUENCE [LARGE SCALE GENOMIC DNA]</scope>
    <source>
        <strain evidence="1 2">VF08</strain>
    </source>
</reference>
<sequence>MSNIEQHITVLKKSDFEMITACFDEYYFIIPEQVIKPDAKNSNIYNIGYELPIKGDTYEFPLDFNIIDLHFKKVAKVREGKLYDLIPVEEYKYDNFPALNMMGFYINLKSLSDYEEYVKDFNSFKITEREKLAAFANKWFDIVKFRKIRYK</sequence>
<dbReference type="Proteomes" id="UP000052015">
    <property type="component" value="Unassembled WGS sequence"/>
</dbReference>
<organism evidence="1 2">
    <name type="scientific">Caloramator mitchellensis</name>
    <dbReference type="NCBI Taxonomy" id="908809"/>
    <lineage>
        <taxon>Bacteria</taxon>
        <taxon>Bacillati</taxon>
        <taxon>Bacillota</taxon>
        <taxon>Clostridia</taxon>
        <taxon>Eubacteriales</taxon>
        <taxon>Clostridiaceae</taxon>
        <taxon>Caloramator</taxon>
    </lineage>
</organism>
<dbReference type="AlphaFoldDB" id="A0A0R3K3L7"/>
<comment type="caution">
    <text evidence="1">The sequence shown here is derived from an EMBL/GenBank/DDBJ whole genome shotgun (WGS) entry which is preliminary data.</text>
</comment>
<dbReference type="STRING" id="908809.ABG79_00097"/>
<accession>A0A0R3K3L7</accession>
<gene>
    <name evidence="1" type="ORF">ABG79_00097</name>
</gene>
<dbReference type="EMBL" id="LKHP01000001">
    <property type="protein sequence ID" value="KRQ87932.1"/>
    <property type="molecule type" value="Genomic_DNA"/>
</dbReference>
<evidence type="ECO:0000313" key="2">
    <source>
        <dbReference type="Proteomes" id="UP000052015"/>
    </source>
</evidence>
<proteinExistence type="predicted"/>
<protein>
    <submittedName>
        <fullName evidence="1">Uncharacterized protein</fullName>
    </submittedName>
</protein>
<keyword evidence="2" id="KW-1185">Reference proteome</keyword>
<name>A0A0R3K3L7_CALMK</name>
<dbReference type="RefSeq" id="WP_057975990.1">
    <property type="nucleotide sequence ID" value="NZ_LKHP01000001.1"/>
</dbReference>
<evidence type="ECO:0000313" key="1">
    <source>
        <dbReference type="EMBL" id="KRQ87932.1"/>
    </source>
</evidence>